<dbReference type="OMA" id="FCCFNLI"/>
<dbReference type="Ensembl" id="ENSSGRT00000048690.1">
    <property type="protein sequence ID" value="ENSSGRP00000045507.1"/>
    <property type="gene ID" value="ENSSGRG00000024404.1"/>
</dbReference>
<evidence type="ECO:0000313" key="2">
    <source>
        <dbReference type="Proteomes" id="UP000472262"/>
    </source>
</evidence>
<reference evidence="1" key="1">
    <citation type="submission" date="2025-08" db="UniProtKB">
        <authorList>
            <consortium name="Ensembl"/>
        </authorList>
    </citation>
    <scope>IDENTIFICATION</scope>
</reference>
<evidence type="ECO:0000313" key="1">
    <source>
        <dbReference type="Ensembl" id="ENSSGRP00000045507.1"/>
    </source>
</evidence>
<keyword evidence="2" id="KW-1185">Reference proteome</keyword>
<dbReference type="GO" id="GO:1905515">
    <property type="term" value="P:non-motile cilium assembly"/>
    <property type="evidence" value="ECO:0007669"/>
    <property type="project" value="TreeGrafter"/>
</dbReference>
<dbReference type="GO" id="GO:0035869">
    <property type="term" value="C:ciliary transition zone"/>
    <property type="evidence" value="ECO:0007669"/>
    <property type="project" value="TreeGrafter"/>
</dbReference>
<protein>
    <submittedName>
        <fullName evidence="1">Uncharacterized protein</fullName>
    </submittedName>
</protein>
<reference evidence="1" key="2">
    <citation type="submission" date="2025-09" db="UniProtKB">
        <authorList>
            <consortium name="Ensembl"/>
        </authorList>
    </citation>
    <scope>IDENTIFICATION</scope>
</reference>
<dbReference type="PANTHER" id="PTHR20837">
    <property type="entry name" value="CENTROSOMAL PROTEIN-RELATED"/>
    <property type="match status" value="1"/>
</dbReference>
<name>A0A672N5F0_SINGR</name>
<organism evidence="1 2">
    <name type="scientific">Sinocyclocheilus grahami</name>
    <name type="common">Dianchi golden-line fish</name>
    <name type="synonym">Barbus grahami</name>
    <dbReference type="NCBI Taxonomy" id="75366"/>
    <lineage>
        <taxon>Eukaryota</taxon>
        <taxon>Metazoa</taxon>
        <taxon>Chordata</taxon>
        <taxon>Craniata</taxon>
        <taxon>Vertebrata</taxon>
        <taxon>Euteleostomi</taxon>
        <taxon>Actinopterygii</taxon>
        <taxon>Neopterygii</taxon>
        <taxon>Teleostei</taxon>
        <taxon>Ostariophysi</taxon>
        <taxon>Cypriniformes</taxon>
        <taxon>Cyprinidae</taxon>
        <taxon>Cyprininae</taxon>
        <taxon>Sinocyclocheilus</taxon>
    </lineage>
</organism>
<dbReference type="AlphaFoldDB" id="A0A672N5F0"/>
<dbReference type="Proteomes" id="UP000472262">
    <property type="component" value="Unassembled WGS sequence"/>
</dbReference>
<dbReference type="InParanoid" id="A0A672N5F0"/>
<dbReference type="PANTHER" id="PTHR20837:SF7">
    <property type="entry name" value="COILED-COIL AND C2 DOMAIN-CONTAINING PROTEIN 2A"/>
    <property type="match status" value="1"/>
</dbReference>
<accession>A0A672N5F0</accession>
<dbReference type="InterPro" id="IPR052434">
    <property type="entry name" value="Tectonic-like_complex_comp"/>
</dbReference>
<proteinExistence type="predicted"/>
<sequence length="168" mass="19367">MYRSESQIEIQPPISALFSELCWIRCAVFSLFSGLRQMDAIACIGASGLNDMKKLGKWAAESRLDPNDTNNASIVQLLSVVSGGDLAVPEYFRLEQLQEEFNFLTDEELQRSHRFRLLRLQSQEVPEFRKFKYIPFMEREISEKVFQVRSLNLCENCLGCCMHQSKTS</sequence>
<dbReference type="GO" id="GO:1904491">
    <property type="term" value="P:protein localization to ciliary transition zone"/>
    <property type="evidence" value="ECO:0007669"/>
    <property type="project" value="TreeGrafter"/>
</dbReference>